<evidence type="ECO:0000259" key="5">
    <source>
        <dbReference type="Pfam" id="PF02836"/>
    </source>
</evidence>
<comment type="similarity">
    <text evidence="1">Belongs to the glycosyl hydrolase 2 family.</text>
</comment>
<dbReference type="PANTHER" id="PTHR43730:SF1">
    <property type="entry name" value="BETA-MANNOSIDASE"/>
    <property type="match status" value="1"/>
</dbReference>
<dbReference type="SUPFAM" id="SSF51445">
    <property type="entry name" value="(Trans)glycosidases"/>
    <property type="match status" value="1"/>
</dbReference>
<dbReference type="InterPro" id="IPR050887">
    <property type="entry name" value="Beta-mannosidase_GH2"/>
</dbReference>
<name>A0A9X4KFG3_9BACL</name>
<evidence type="ECO:0000256" key="3">
    <source>
        <dbReference type="ARBA" id="ARBA00023295"/>
    </source>
</evidence>
<dbReference type="Pfam" id="PF00703">
    <property type="entry name" value="Glyco_hydro_2"/>
    <property type="match status" value="1"/>
</dbReference>
<evidence type="ECO:0008006" key="8">
    <source>
        <dbReference type="Google" id="ProtNLM"/>
    </source>
</evidence>
<sequence>MNIGIWDDVLLRVHEACTLDDVSVTTDADPEAGTGEIFVSAAACGFAVPDAAASGGERDADGHVEGVNAGGAQALTLRIDVTDPEGVLVAHGEASIGADGRTGELRIPVDQVRLWQPNGYGEQPLYGVRLTLVADGAVMDAREFRTGIRSLSYAQNEESPTEALPYTFVVNGKRIYVRGVNMTPLDHLYGNVTPEQYEYYVLLMKRAGVNMVRVWGGGIIEKEHFYELCDRHGLLVWQEFVQSSSGIDNIPSQRPEFLELIALTAVSALKAKRNHVSLTVWSGGNELMSEPNVPSTYEDANLAMLKKLVETHDPRRLFLPTSASGPVQYITPEKGVSHDVHGHWKFQGNPGHYELYSDVDHLFHSEFGVDGVSAVKSLKKFLPASELRPVSMNDSLVWRHHGEWWDTYDRDVELFGAEVGSDIGVFSRASQWIQAEGLRFVLEANRRRQFKNSGSVIWQLNEPYPNASSTSLVDYYGESKMAYYWTRRAYSPCFASAAYQRLNFRTGETFEAKLFAGAHAATEGLTVRSRLLGMDGALLHEQTNAVSVDGEHTAHAGDLHALVTDAFGALFLLRLELLDPAGALLHGNDYFFSTLEREVYAPSLAVGDRVRLTAAALDDWSAEDGRLEAVTRRFKLANDGDHAALHVHAEETTNGWWMAADDLYFTLLPGESREVTVTCRRKRAGGFLARDVGLAGDALPELVFRSF</sequence>
<accession>A0A9X4KFG3</accession>
<dbReference type="AlphaFoldDB" id="A0A9X4KFG3"/>
<dbReference type="InterPro" id="IPR006103">
    <property type="entry name" value="Glyco_hydro_2_cat"/>
</dbReference>
<evidence type="ECO:0000256" key="1">
    <source>
        <dbReference type="ARBA" id="ARBA00007401"/>
    </source>
</evidence>
<gene>
    <name evidence="6" type="ORF">OMP38_08925</name>
</gene>
<evidence type="ECO:0000256" key="2">
    <source>
        <dbReference type="ARBA" id="ARBA00022729"/>
    </source>
</evidence>
<protein>
    <recommendedName>
        <fullName evidence="8">Beta-mannosidase</fullName>
    </recommendedName>
</protein>
<evidence type="ECO:0000313" key="6">
    <source>
        <dbReference type="EMBL" id="MDG0790975.1"/>
    </source>
</evidence>
<dbReference type="Gene3D" id="2.60.40.10">
    <property type="entry name" value="Immunoglobulins"/>
    <property type="match status" value="1"/>
</dbReference>
<dbReference type="GO" id="GO:0006516">
    <property type="term" value="P:glycoprotein catabolic process"/>
    <property type="evidence" value="ECO:0007669"/>
    <property type="project" value="TreeGrafter"/>
</dbReference>
<proteinExistence type="inferred from homology"/>
<dbReference type="SUPFAM" id="SSF49303">
    <property type="entry name" value="beta-Galactosidase/glucuronidase domain"/>
    <property type="match status" value="2"/>
</dbReference>
<dbReference type="GO" id="GO:0005975">
    <property type="term" value="P:carbohydrate metabolic process"/>
    <property type="evidence" value="ECO:0007669"/>
    <property type="project" value="InterPro"/>
</dbReference>
<feature type="domain" description="Glycoside hydrolase family 2 catalytic" evidence="5">
    <location>
        <begin position="167"/>
        <end position="317"/>
    </location>
</feature>
<dbReference type="PANTHER" id="PTHR43730">
    <property type="entry name" value="BETA-MANNOSIDASE"/>
    <property type="match status" value="1"/>
</dbReference>
<comment type="caution">
    <text evidence="6">The sequence shown here is derived from an EMBL/GenBank/DDBJ whole genome shotgun (WGS) entry which is preliminary data.</text>
</comment>
<keyword evidence="7" id="KW-1185">Reference proteome</keyword>
<feature type="domain" description="Glycoside hydrolase family 2 immunoglobulin-like beta-sandwich" evidence="4">
    <location>
        <begin position="70"/>
        <end position="149"/>
    </location>
</feature>
<reference evidence="6 7" key="1">
    <citation type="submission" date="2022-10" db="EMBL/GenBank/DDBJ databases">
        <title>Comparative genomic analysis of Cohnella hashimotonis sp. nov., isolated from the International Space Station.</title>
        <authorList>
            <person name="Simpson A."/>
            <person name="Venkateswaran K."/>
        </authorList>
    </citation>
    <scope>NUCLEOTIDE SEQUENCE [LARGE SCALE GENOMIC DNA]</scope>
    <source>
        <strain evidence="6 7">DSM 18997</strain>
    </source>
</reference>
<evidence type="ECO:0000313" key="7">
    <source>
        <dbReference type="Proteomes" id="UP001153387"/>
    </source>
</evidence>
<dbReference type="EMBL" id="JAPDHZ010000002">
    <property type="protein sequence ID" value="MDG0790975.1"/>
    <property type="molecule type" value="Genomic_DNA"/>
</dbReference>
<dbReference type="Proteomes" id="UP001153387">
    <property type="component" value="Unassembled WGS sequence"/>
</dbReference>
<dbReference type="GO" id="GO:0004567">
    <property type="term" value="F:beta-mannosidase activity"/>
    <property type="evidence" value="ECO:0007669"/>
    <property type="project" value="TreeGrafter"/>
</dbReference>
<dbReference type="InterPro" id="IPR036156">
    <property type="entry name" value="Beta-gal/glucu_dom_sf"/>
</dbReference>
<keyword evidence="3" id="KW-0326">Glycosidase</keyword>
<dbReference type="InterPro" id="IPR006102">
    <property type="entry name" value="Ig-like_GH2"/>
</dbReference>
<keyword evidence="2" id="KW-0732">Signal</keyword>
<dbReference type="InterPro" id="IPR013783">
    <property type="entry name" value="Ig-like_fold"/>
</dbReference>
<dbReference type="Gene3D" id="3.20.20.80">
    <property type="entry name" value="Glycosidases"/>
    <property type="match status" value="1"/>
</dbReference>
<dbReference type="Pfam" id="PF02836">
    <property type="entry name" value="Glyco_hydro_2_C"/>
    <property type="match status" value="1"/>
</dbReference>
<dbReference type="RefSeq" id="WP_277564760.1">
    <property type="nucleotide sequence ID" value="NZ_JAPDHZ010000002.1"/>
</dbReference>
<dbReference type="InterPro" id="IPR017853">
    <property type="entry name" value="GH"/>
</dbReference>
<organism evidence="6 7">
    <name type="scientific">Cohnella ginsengisoli</name>
    <dbReference type="NCBI Taxonomy" id="425004"/>
    <lineage>
        <taxon>Bacteria</taxon>
        <taxon>Bacillati</taxon>
        <taxon>Bacillota</taxon>
        <taxon>Bacilli</taxon>
        <taxon>Bacillales</taxon>
        <taxon>Paenibacillaceae</taxon>
        <taxon>Cohnella</taxon>
    </lineage>
</organism>
<keyword evidence="3" id="KW-0378">Hydrolase</keyword>
<evidence type="ECO:0000259" key="4">
    <source>
        <dbReference type="Pfam" id="PF00703"/>
    </source>
</evidence>